<dbReference type="OrthoDB" id="8564061at2"/>
<feature type="signal peptide" evidence="2">
    <location>
        <begin position="1"/>
        <end position="28"/>
    </location>
</feature>
<dbReference type="PROSITE" id="PS50914">
    <property type="entry name" value="BON"/>
    <property type="match status" value="1"/>
</dbReference>
<sequence length="163" mass="17321">MNMHSPLNRPPLRTLALAGLCAWGLTLAACSQREQEHTAGDKVDAAIAQADAKIDAAQARASQELNQARDASAEAAAEVGDRFERTAKKMANAVDDAAITTAVNAKLAQDPKLNVLKVNVDTRNGHVLLKGEAPDDQSRARATQLAMQVDGVRGVENQMEVRG</sequence>
<feature type="chain" id="PRO_5024951660" evidence="2">
    <location>
        <begin position="29"/>
        <end position="163"/>
    </location>
</feature>
<dbReference type="EMBL" id="VZPB01000010">
    <property type="protein sequence ID" value="KAB0583859.1"/>
    <property type="molecule type" value="Genomic_DNA"/>
</dbReference>
<dbReference type="Gene3D" id="3.30.1340.30">
    <property type="match status" value="1"/>
</dbReference>
<accession>A0A643FFA0</accession>
<evidence type="ECO:0000256" key="2">
    <source>
        <dbReference type="SAM" id="SignalP"/>
    </source>
</evidence>
<reference evidence="4 5" key="1">
    <citation type="submission" date="2019-09" db="EMBL/GenBank/DDBJ databases">
        <title>Draft genome sequences of 48 bacterial type strains from the CCUG.</title>
        <authorList>
            <person name="Tunovic T."/>
            <person name="Pineiro-Iglesias B."/>
            <person name="Unosson C."/>
            <person name="Inganas E."/>
            <person name="Ohlen M."/>
            <person name="Cardew S."/>
            <person name="Jensie-Markopoulos S."/>
            <person name="Salva-Serra F."/>
            <person name="Jaen-Luchoro D."/>
            <person name="Karlsson R."/>
            <person name="Svensson-Stadler L."/>
            <person name="Chun J."/>
            <person name="Moore E."/>
        </authorList>
    </citation>
    <scope>NUCLEOTIDE SEQUENCE [LARGE SCALE GENOMIC DNA]</scope>
    <source>
        <strain evidence="4 5">CCUG 30977</strain>
    </source>
</reference>
<dbReference type="Pfam" id="PF04972">
    <property type="entry name" value="BON"/>
    <property type="match status" value="1"/>
</dbReference>
<dbReference type="PANTHER" id="PTHR34606">
    <property type="entry name" value="BON DOMAIN-CONTAINING PROTEIN"/>
    <property type="match status" value="1"/>
</dbReference>
<keyword evidence="5" id="KW-1185">Reference proteome</keyword>
<keyword evidence="2" id="KW-0732">Signal</keyword>
<dbReference type="InterPro" id="IPR007055">
    <property type="entry name" value="BON_dom"/>
</dbReference>
<dbReference type="InterPro" id="IPR014004">
    <property type="entry name" value="Transpt-assoc_nodulatn_dom_bac"/>
</dbReference>
<feature type="coiled-coil region" evidence="1">
    <location>
        <begin position="47"/>
        <end position="78"/>
    </location>
</feature>
<comment type="caution">
    <text evidence="4">The sequence shown here is derived from an EMBL/GenBank/DDBJ whole genome shotgun (WGS) entry which is preliminary data.</text>
</comment>
<dbReference type="Proteomes" id="UP000430120">
    <property type="component" value="Unassembled WGS sequence"/>
</dbReference>
<gene>
    <name evidence="4" type="ORF">F7Q92_06230</name>
</gene>
<keyword evidence="1" id="KW-0175">Coiled coil</keyword>
<evidence type="ECO:0000256" key="1">
    <source>
        <dbReference type="SAM" id="Coils"/>
    </source>
</evidence>
<evidence type="ECO:0000313" key="5">
    <source>
        <dbReference type="Proteomes" id="UP000430120"/>
    </source>
</evidence>
<dbReference type="AlphaFoldDB" id="A0A643FFA0"/>
<evidence type="ECO:0000313" key="4">
    <source>
        <dbReference type="EMBL" id="KAB0583859.1"/>
    </source>
</evidence>
<dbReference type="SMART" id="SM00749">
    <property type="entry name" value="BON"/>
    <property type="match status" value="1"/>
</dbReference>
<protein>
    <submittedName>
        <fullName evidence="4">BON domain-containing protein</fullName>
    </submittedName>
</protein>
<name>A0A643FFA0_IDEDE</name>
<organism evidence="4 5">
    <name type="scientific">Ideonella dechloratans</name>
    <dbReference type="NCBI Taxonomy" id="36863"/>
    <lineage>
        <taxon>Bacteria</taxon>
        <taxon>Pseudomonadati</taxon>
        <taxon>Pseudomonadota</taxon>
        <taxon>Betaproteobacteria</taxon>
        <taxon>Burkholderiales</taxon>
        <taxon>Sphaerotilaceae</taxon>
        <taxon>Ideonella</taxon>
    </lineage>
</organism>
<dbReference type="InterPro" id="IPR051686">
    <property type="entry name" value="Lipoprotein_DolP"/>
</dbReference>
<feature type="domain" description="BON" evidence="3">
    <location>
        <begin position="95"/>
        <end position="163"/>
    </location>
</feature>
<evidence type="ECO:0000259" key="3">
    <source>
        <dbReference type="PROSITE" id="PS50914"/>
    </source>
</evidence>
<dbReference type="PANTHER" id="PTHR34606:SF15">
    <property type="entry name" value="BON DOMAIN-CONTAINING PROTEIN"/>
    <property type="match status" value="1"/>
</dbReference>
<proteinExistence type="predicted"/>